<reference evidence="2 3" key="1">
    <citation type="journal article" date="2015" name="Microbes Environ.">
        <title>Distribution and evolution of nitrogen fixation genes in the phylum bacteroidetes.</title>
        <authorList>
            <person name="Inoue J."/>
            <person name="Oshima K."/>
            <person name="Suda W."/>
            <person name="Sakamoto M."/>
            <person name="Iino T."/>
            <person name="Noda S."/>
            <person name="Hongoh Y."/>
            <person name="Hattori M."/>
            <person name="Ohkuma M."/>
        </authorList>
    </citation>
    <scope>NUCLEOTIDE SEQUENCE [LARGE SCALE GENOMIC DNA]</scope>
    <source>
        <strain evidence="2 3">JCM 15093</strain>
    </source>
</reference>
<dbReference type="eggNOG" id="COG1573">
    <property type="taxonomic scope" value="Bacteria"/>
</dbReference>
<keyword evidence="3" id="KW-1185">Reference proteome</keyword>
<dbReference type="Proteomes" id="UP000027601">
    <property type="component" value="Unassembled WGS sequence"/>
</dbReference>
<gene>
    <name evidence="2" type="ORF">JCM15093_2325</name>
</gene>
<name>A0A069D3Y2_9BACE</name>
<organism evidence="2 3">
    <name type="scientific">Bacteroides graminisolvens DSM 19988 = JCM 15093</name>
    <dbReference type="NCBI Taxonomy" id="1121097"/>
    <lineage>
        <taxon>Bacteria</taxon>
        <taxon>Pseudomonadati</taxon>
        <taxon>Bacteroidota</taxon>
        <taxon>Bacteroidia</taxon>
        <taxon>Bacteroidales</taxon>
        <taxon>Bacteroidaceae</taxon>
        <taxon>Bacteroides</taxon>
    </lineage>
</organism>
<dbReference type="STRING" id="1121097.GCA_000428125_00891"/>
<comment type="caution">
    <text evidence="2">The sequence shown here is derived from an EMBL/GenBank/DDBJ whole genome shotgun (WGS) entry which is preliminary data.</text>
</comment>
<dbReference type="OrthoDB" id="5290748at2"/>
<dbReference type="AlphaFoldDB" id="A0A069D3Y2"/>
<dbReference type="EMBL" id="BAJS01000014">
    <property type="protein sequence ID" value="GAK37107.1"/>
    <property type="molecule type" value="Genomic_DNA"/>
</dbReference>
<dbReference type="InterPro" id="IPR025404">
    <property type="entry name" value="DUF4130"/>
</dbReference>
<accession>A0A069D3Y2</accession>
<dbReference type="Pfam" id="PF13566">
    <property type="entry name" value="DUF4130"/>
    <property type="match status" value="1"/>
</dbReference>
<evidence type="ECO:0000313" key="3">
    <source>
        <dbReference type="Proteomes" id="UP000027601"/>
    </source>
</evidence>
<dbReference type="RefSeq" id="WP_024996866.1">
    <property type="nucleotide sequence ID" value="NZ_ATZI01000001.1"/>
</dbReference>
<sequence>MIVFRYDKTFEGLLTVVFDAYYRRTFPDVLLAEGEPLPLFVDDSFTVIADEEKSNRVWAGLQKKLSTSALSCITTCWLSELPHIDMLLFRYICKAIDSRQSIEVNFADPDVLELAQIWKKVCAERRRMLQFVRFQKAADGTFFAAFEPMYNVLALAIPHFKDRFSDQKWIIYDLKRSYGYYYDLNTVEEITLETEAAHLVSGMLDETQMAEDEKLFQEMWKTYFKSIAIKERINPKLHKQNMPVRYWKHLTEKQL</sequence>
<dbReference type="InterPro" id="IPR023875">
    <property type="entry name" value="DNA_repair_put"/>
</dbReference>
<evidence type="ECO:0000313" key="2">
    <source>
        <dbReference type="EMBL" id="GAK37107.1"/>
    </source>
</evidence>
<feature type="domain" description="DUF4130" evidence="1">
    <location>
        <begin position="84"/>
        <end position="252"/>
    </location>
</feature>
<proteinExistence type="predicted"/>
<evidence type="ECO:0000259" key="1">
    <source>
        <dbReference type="Pfam" id="PF13566"/>
    </source>
</evidence>
<dbReference type="NCBIfam" id="TIGR03915">
    <property type="entry name" value="SAM_7_link_chp"/>
    <property type="match status" value="1"/>
</dbReference>
<protein>
    <submittedName>
        <fullName evidence="2">Uracil-DNA glycosylase</fullName>
    </submittedName>
</protein>